<protein>
    <submittedName>
        <fullName evidence="2">Uncharacterized protein</fullName>
    </submittedName>
</protein>
<evidence type="ECO:0000256" key="1">
    <source>
        <dbReference type="SAM" id="MobiDB-lite"/>
    </source>
</evidence>
<proteinExistence type="predicted"/>
<reference evidence="2 3" key="1">
    <citation type="submission" date="2020-05" db="EMBL/GenBank/DDBJ databases">
        <title>Complete genome sequence of Hymenobacter sp. TS19 in Coasted Sand Dune.</title>
        <authorList>
            <person name="Lee J.-H."/>
            <person name="Jung J.-H."/>
            <person name="Jeong S."/>
            <person name="Zhao L."/>
            <person name="Kim M.-K."/>
            <person name="Seo H.-S."/>
            <person name="Lim S."/>
        </authorList>
    </citation>
    <scope>NUCLEOTIDE SEQUENCE [LARGE SCALE GENOMIC DNA]</scope>
    <source>
        <strain evidence="2 3">TS19</strain>
    </source>
</reference>
<keyword evidence="3" id="KW-1185">Reference proteome</keyword>
<gene>
    <name evidence="2" type="ORF">HMJ29_12900</name>
</gene>
<dbReference type="Proteomes" id="UP000501623">
    <property type="component" value="Chromosome"/>
</dbReference>
<evidence type="ECO:0000313" key="3">
    <source>
        <dbReference type="Proteomes" id="UP000501623"/>
    </source>
</evidence>
<name>A0A6M6BGX9_9BACT</name>
<dbReference type="KEGG" id="hts:HMJ29_12900"/>
<sequence>MGAQYHYQRTVGTGGNTNSQPAYSAPGRQAHALSSRLNHQREAWSVSGNYTHITRTGLRLFYREWGREPFYTFLSREREEGLGACTPPPCWGGTPSPGCQV</sequence>
<feature type="region of interest" description="Disordered" evidence="1">
    <location>
        <begin position="1"/>
        <end position="35"/>
    </location>
</feature>
<dbReference type="AlphaFoldDB" id="A0A6M6BGX9"/>
<dbReference type="RefSeq" id="WP_171591883.1">
    <property type="nucleotide sequence ID" value="NZ_CP053538.1"/>
</dbReference>
<evidence type="ECO:0000313" key="2">
    <source>
        <dbReference type="EMBL" id="QJX47791.1"/>
    </source>
</evidence>
<dbReference type="EMBL" id="CP053538">
    <property type="protein sequence ID" value="QJX47791.1"/>
    <property type="molecule type" value="Genomic_DNA"/>
</dbReference>
<accession>A0A6M6BGX9</accession>
<organism evidence="2 3">
    <name type="scientific">Hymenobacter taeanensis</name>
    <dbReference type="NCBI Taxonomy" id="2735321"/>
    <lineage>
        <taxon>Bacteria</taxon>
        <taxon>Pseudomonadati</taxon>
        <taxon>Bacteroidota</taxon>
        <taxon>Cytophagia</taxon>
        <taxon>Cytophagales</taxon>
        <taxon>Hymenobacteraceae</taxon>
        <taxon>Hymenobacter</taxon>
    </lineage>
</organism>